<accession>A0ABQ8B361</accession>
<comment type="caution">
    <text evidence="1">The sequence shown here is derived from an EMBL/GenBank/DDBJ whole genome shotgun (WGS) entry which is preliminary data.</text>
</comment>
<reference evidence="1 2" key="1">
    <citation type="submission" date="2021-05" db="EMBL/GenBank/DDBJ databases">
        <title>Genome Assembly of Synthetic Allotetraploid Brassica napus Reveals Homoeologous Exchanges between Subgenomes.</title>
        <authorList>
            <person name="Davis J.T."/>
        </authorList>
    </citation>
    <scope>NUCLEOTIDE SEQUENCE [LARGE SCALE GENOMIC DNA]</scope>
    <source>
        <strain evidence="2">cv. Da-Ae</strain>
        <tissue evidence="1">Seedling</tissue>
    </source>
</reference>
<dbReference type="EMBL" id="JAGKQM010000012">
    <property type="protein sequence ID" value="KAH0899178.1"/>
    <property type="molecule type" value="Genomic_DNA"/>
</dbReference>
<name>A0ABQ8B361_BRANA</name>
<sequence>FSLLRRRHVRNVKDVVELDNITYSTITICEKGAIFTTKRLNGSRGCIKKMKAIVVKPNVVVYGKSWETGFRSLLHEMVESGLTPNEKTFDRSTEEMLEVGVQVNVIRCTCLVQCLGKTKRIDDLINVSIQRRINPDDRLCECLI</sequence>
<gene>
    <name evidence="1" type="ORF">HID58_048746</name>
</gene>
<evidence type="ECO:0000313" key="2">
    <source>
        <dbReference type="Proteomes" id="UP000824890"/>
    </source>
</evidence>
<keyword evidence="2" id="KW-1185">Reference proteome</keyword>
<feature type="non-terminal residue" evidence="1">
    <location>
        <position position="1"/>
    </location>
</feature>
<protein>
    <submittedName>
        <fullName evidence="1">Uncharacterized protein</fullName>
    </submittedName>
</protein>
<proteinExistence type="predicted"/>
<organism evidence="1 2">
    <name type="scientific">Brassica napus</name>
    <name type="common">Rape</name>
    <dbReference type="NCBI Taxonomy" id="3708"/>
    <lineage>
        <taxon>Eukaryota</taxon>
        <taxon>Viridiplantae</taxon>
        <taxon>Streptophyta</taxon>
        <taxon>Embryophyta</taxon>
        <taxon>Tracheophyta</taxon>
        <taxon>Spermatophyta</taxon>
        <taxon>Magnoliopsida</taxon>
        <taxon>eudicotyledons</taxon>
        <taxon>Gunneridae</taxon>
        <taxon>Pentapetalae</taxon>
        <taxon>rosids</taxon>
        <taxon>malvids</taxon>
        <taxon>Brassicales</taxon>
        <taxon>Brassicaceae</taxon>
        <taxon>Brassiceae</taxon>
        <taxon>Brassica</taxon>
    </lineage>
</organism>
<dbReference type="Proteomes" id="UP000824890">
    <property type="component" value="Unassembled WGS sequence"/>
</dbReference>
<evidence type="ECO:0000313" key="1">
    <source>
        <dbReference type="EMBL" id="KAH0899178.1"/>
    </source>
</evidence>